<sequence>MISINNLTKKFKNKVILNNLNLFLENGKILGLLGPNGSGKTTLLKILSNTSKADSGSIIINNEKLSYKTNEFVAFLPDVPFADTSNTIEQSILEFKYFYKDFDENKANNLLKKLNLNKKAKIKTLSKGMLEKLHLILILSRKAKLYILDEPIAGVDIVTRNEIMNLLTENLESDACVIVTTHLIHDIEQIFDKVCFLKNGQIDKIYDVEEVRSTKNKSIEELYIEYFGDDNND</sequence>
<dbReference type="Pfam" id="PF00005">
    <property type="entry name" value="ABC_tran"/>
    <property type="match status" value="1"/>
</dbReference>
<dbReference type="PANTHER" id="PTHR43158:SF1">
    <property type="entry name" value="ABC TRANSPORTER, ATP-BINDING PROTEIN"/>
    <property type="match status" value="1"/>
</dbReference>
<reference evidence="4 5" key="1">
    <citation type="submission" date="2023-06" db="EMBL/GenBank/DDBJ databases">
        <title>Antibody response to the Sneathia vaginalis cytopathogenic toxin A during pregnancy.</title>
        <authorList>
            <person name="Mccoy Z.T."/>
            <person name="Serrano M.G."/>
            <person name="Spaine K."/>
            <person name="Edwards D.J."/>
            <person name="Buck G.A."/>
            <person name="Jefferson K."/>
        </authorList>
    </citation>
    <scope>NUCLEOTIDE SEQUENCE [LARGE SCALE GENOMIC DNA]</scope>
    <source>
        <strain evidence="4 5">CCUG 42621</strain>
    </source>
</reference>
<proteinExistence type="predicted"/>
<dbReference type="PROSITE" id="PS50893">
    <property type="entry name" value="ABC_TRANSPORTER_2"/>
    <property type="match status" value="1"/>
</dbReference>
<name>A0ABT7HM65_9FUSO</name>
<comment type="caution">
    <text evidence="4">The sequence shown here is derived from an EMBL/GenBank/DDBJ whole genome shotgun (WGS) entry which is preliminary data.</text>
</comment>
<evidence type="ECO:0000313" key="4">
    <source>
        <dbReference type="EMBL" id="MDK9581200.1"/>
    </source>
</evidence>
<evidence type="ECO:0000256" key="1">
    <source>
        <dbReference type="ARBA" id="ARBA00022741"/>
    </source>
</evidence>
<organism evidence="4 5">
    <name type="scientific">Sneathia sanguinegens</name>
    <dbReference type="NCBI Taxonomy" id="40543"/>
    <lineage>
        <taxon>Bacteria</taxon>
        <taxon>Fusobacteriati</taxon>
        <taxon>Fusobacteriota</taxon>
        <taxon>Fusobacteriia</taxon>
        <taxon>Fusobacteriales</taxon>
        <taxon>Leptotrichiaceae</taxon>
        <taxon>Sneathia</taxon>
    </lineage>
</organism>
<keyword evidence="2 4" id="KW-0067">ATP-binding</keyword>
<evidence type="ECO:0000259" key="3">
    <source>
        <dbReference type="PROSITE" id="PS50893"/>
    </source>
</evidence>
<dbReference type="EMBL" id="JASSPP010000014">
    <property type="protein sequence ID" value="MDK9581200.1"/>
    <property type="molecule type" value="Genomic_DNA"/>
</dbReference>
<evidence type="ECO:0000256" key="2">
    <source>
        <dbReference type="ARBA" id="ARBA00022840"/>
    </source>
</evidence>
<dbReference type="InterPro" id="IPR003593">
    <property type="entry name" value="AAA+_ATPase"/>
</dbReference>
<dbReference type="SUPFAM" id="SSF52540">
    <property type="entry name" value="P-loop containing nucleoside triphosphate hydrolases"/>
    <property type="match status" value="1"/>
</dbReference>
<dbReference type="PANTHER" id="PTHR43158">
    <property type="entry name" value="SKFA PEPTIDE EXPORT ATP-BINDING PROTEIN SKFE"/>
    <property type="match status" value="1"/>
</dbReference>
<dbReference type="RefSeq" id="WP_066728952.1">
    <property type="nucleotide sequence ID" value="NZ_CP160095.1"/>
</dbReference>
<accession>A0ABT7HM65</accession>
<dbReference type="Proteomes" id="UP001225134">
    <property type="component" value="Unassembled WGS sequence"/>
</dbReference>
<dbReference type="Gene3D" id="3.40.50.300">
    <property type="entry name" value="P-loop containing nucleotide triphosphate hydrolases"/>
    <property type="match status" value="1"/>
</dbReference>
<dbReference type="SMART" id="SM00382">
    <property type="entry name" value="AAA"/>
    <property type="match status" value="1"/>
</dbReference>
<gene>
    <name evidence="4" type="ORF">QQA45_06870</name>
</gene>
<evidence type="ECO:0000313" key="5">
    <source>
        <dbReference type="Proteomes" id="UP001225134"/>
    </source>
</evidence>
<dbReference type="InterPro" id="IPR027417">
    <property type="entry name" value="P-loop_NTPase"/>
</dbReference>
<dbReference type="InterPro" id="IPR003439">
    <property type="entry name" value="ABC_transporter-like_ATP-bd"/>
</dbReference>
<feature type="domain" description="ABC transporter" evidence="3">
    <location>
        <begin position="2"/>
        <end position="224"/>
    </location>
</feature>
<dbReference type="CDD" id="cd03230">
    <property type="entry name" value="ABC_DR_subfamily_A"/>
    <property type="match status" value="1"/>
</dbReference>
<keyword evidence="5" id="KW-1185">Reference proteome</keyword>
<keyword evidence="1" id="KW-0547">Nucleotide-binding</keyword>
<protein>
    <submittedName>
        <fullName evidence="4">ABC transporter ATP-binding protein</fullName>
    </submittedName>
</protein>
<dbReference type="GO" id="GO:0005524">
    <property type="term" value="F:ATP binding"/>
    <property type="evidence" value="ECO:0007669"/>
    <property type="project" value="UniProtKB-KW"/>
</dbReference>